<sequence length="57" mass="6143">MSFDVEGLGEASELTAELERIAALPVVERAAAFSQVHQQLGQLLESTPVELFDGDRA</sequence>
<protein>
    <submittedName>
        <fullName evidence="1">Uncharacterized protein</fullName>
    </submittedName>
</protein>
<keyword evidence="2" id="KW-1185">Reference proteome</keyword>
<evidence type="ECO:0000313" key="2">
    <source>
        <dbReference type="Proteomes" id="UP000545286"/>
    </source>
</evidence>
<proteinExistence type="predicted"/>
<comment type="caution">
    <text evidence="1">The sequence shown here is derived from an EMBL/GenBank/DDBJ whole genome shotgun (WGS) entry which is preliminary data.</text>
</comment>
<accession>A0A7W4YD76</accession>
<dbReference type="RefSeq" id="WP_156475616.1">
    <property type="nucleotide sequence ID" value="NZ_CZJS01000082.1"/>
</dbReference>
<dbReference type="Proteomes" id="UP000545286">
    <property type="component" value="Unassembled WGS sequence"/>
</dbReference>
<gene>
    <name evidence="1" type="ORF">FHX72_000186</name>
</gene>
<dbReference type="EMBL" id="JACHWJ010000001">
    <property type="protein sequence ID" value="MBB2956074.1"/>
    <property type="molecule type" value="Genomic_DNA"/>
</dbReference>
<dbReference type="AlphaFoldDB" id="A0A7W4YD76"/>
<reference evidence="1 2" key="1">
    <citation type="submission" date="2020-08" db="EMBL/GenBank/DDBJ databases">
        <title>Sequencing the genomes of 1000 actinobacteria strains.</title>
        <authorList>
            <person name="Klenk H.-P."/>
        </authorList>
    </citation>
    <scope>NUCLEOTIDE SEQUENCE [LARGE SCALE GENOMIC DNA]</scope>
    <source>
        <strain evidence="1 2">DSM 20419</strain>
    </source>
</reference>
<dbReference type="OrthoDB" id="5124832at2"/>
<name>A0A7W4YD76_9MICO</name>
<evidence type="ECO:0000313" key="1">
    <source>
        <dbReference type="EMBL" id="MBB2956074.1"/>
    </source>
</evidence>
<organism evidence="1 2">
    <name type="scientific">Pseudoclavibacter helvolus</name>
    <dbReference type="NCBI Taxonomy" id="255205"/>
    <lineage>
        <taxon>Bacteria</taxon>
        <taxon>Bacillati</taxon>
        <taxon>Actinomycetota</taxon>
        <taxon>Actinomycetes</taxon>
        <taxon>Micrococcales</taxon>
        <taxon>Microbacteriaceae</taxon>
        <taxon>Pseudoclavibacter</taxon>
    </lineage>
</organism>